<dbReference type="PANTHER" id="PTHR38482">
    <property type="entry name" value="DMT FAMILY PROTEIN"/>
    <property type="match status" value="1"/>
</dbReference>
<sequence length="120" mass="13579">MNAFQSLPIPVQTVLLLLASNVFMTFAWYGHLKNLSSAPWYVAALVSWCVALFEYLFQVPANRIGFTQMSIGQLKILQEVITLSVFVPFAVFYLGQPLKWDYLWAGLCMLGAVYFVFRGA</sequence>
<dbReference type="RefSeq" id="WP_119108398.1">
    <property type="nucleotide sequence ID" value="NZ_QXJC01000001.1"/>
</dbReference>
<comment type="caution">
    <text evidence="2">The sequence shown here is derived from an EMBL/GenBank/DDBJ whole genome shotgun (WGS) entry which is preliminary data.</text>
</comment>
<dbReference type="PANTHER" id="PTHR38482:SF1">
    <property type="entry name" value="DMT FAMILY PROTEIN"/>
    <property type="match status" value="1"/>
</dbReference>
<feature type="transmembrane region" description="Helical" evidence="1">
    <location>
        <begin position="38"/>
        <end position="56"/>
    </location>
</feature>
<organism evidence="2 3">
    <name type="scientific">Simplicispira hankyongi</name>
    <dbReference type="NCBI Taxonomy" id="2315688"/>
    <lineage>
        <taxon>Bacteria</taxon>
        <taxon>Pseudomonadati</taxon>
        <taxon>Pseudomonadota</taxon>
        <taxon>Betaproteobacteria</taxon>
        <taxon>Burkholderiales</taxon>
        <taxon>Comamonadaceae</taxon>
        <taxon>Simplicispira</taxon>
    </lineage>
</organism>
<evidence type="ECO:0000256" key="1">
    <source>
        <dbReference type="SAM" id="Phobius"/>
    </source>
</evidence>
<dbReference type="EMBL" id="QXJC01000001">
    <property type="protein sequence ID" value="RID99955.1"/>
    <property type="molecule type" value="Genomic_DNA"/>
</dbReference>
<name>A0A398CA10_9BURK</name>
<reference evidence="2 3" key="1">
    <citation type="submission" date="2018-09" db="EMBL/GenBank/DDBJ databases">
        <title>Draft genome of Simplicispira sp. NY-02.</title>
        <authorList>
            <person name="Im W.T."/>
        </authorList>
    </citation>
    <scope>NUCLEOTIDE SEQUENCE [LARGE SCALE GENOMIC DNA]</scope>
    <source>
        <strain evidence="2 3">NY-02</strain>
    </source>
</reference>
<keyword evidence="3" id="KW-1185">Reference proteome</keyword>
<dbReference type="OrthoDB" id="9805206at2"/>
<feature type="transmembrane region" description="Helical" evidence="1">
    <location>
        <begin position="76"/>
        <end position="94"/>
    </location>
</feature>
<dbReference type="InterPro" id="IPR007437">
    <property type="entry name" value="DUF486"/>
</dbReference>
<gene>
    <name evidence="2" type="ORF">D3F03_06160</name>
</gene>
<keyword evidence="1" id="KW-0472">Membrane</keyword>
<accession>A0A398CA10</accession>
<evidence type="ECO:0000313" key="3">
    <source>
        <dbReference type="Proteomes" id="UP000266302"/>
    </source>
</evidence>
<evidence type="ECO:0008006" key="4">
    <source>
        <dbReference type="Google" id="ProtNLM"/>
    </source>
</evidence>
<dbReference type="AlphaFoldDB" id="A0A398CA10"/>
<dbReference type="Pfam" id="PF04342">
    <property type="entry name" value="DMT_6"/>
    <property type="match status" value="1"/>
</dbReference>
<dbReference type="PIRSF" id="PIRSF021239">
    <property type="entry name" value="UCP021239"/>
    <property type="match status" value="1"/>
</dbReference>
<keyword evidence="1" id="KW-1133">Transmembrane helix</keyword>
<feature type="transmembrane region" description="Helical" evidence="1">
    <location>
        <begin position="12"/>
        <end position="32"/>
    </location>
</feature>
<feature type="transmembrane region" description="Helical" evidence="1">
    <location>
        <begin position="100"/>
        <end position="117"/>
    </location>
</feature>
<evidence type="ECO:0000313" key="2">
    <source>
        <dbReference type="EMBL" id="RID99955.1"/>
    </source>
</evidence>
<dbReference type="Proteomes" id="UP000266302">
    <property type="component" value="Unassembled WGS sequence"/>
</dbReference>
<protein>
    <recommendedName>
        <fullName evidence="4">DMT family protein</fullName>
    </recommendedName>
</protein>
<keyword evidence="1" id="KW-0812">Transmembrane</keyword>
<proteinExistence type="predicted"/>